<evidence type="ECO:0000313" key="8">
    <source>
        <dbReference type="Proteomes" id="UP001501411"/>
    </source>
</evidence>
<dbReference type="PRINTS" id="PR00038">
    <property type="entry name" value="HTHLUXR"/>
</dbReference>
<dbReference type="Gene3D" id="1.10.1740.10">
    <property type="match status" value="1"/>
</dbReference>
<evidence type="ECO:0000313" key="7">
    <source>
        <dbReference type="EMBL" id="GAA4807939.1"/>
    </source>
</evidence>
<reference evidence="8" key="1">
    <citation type="journal article" date="2019" name="Int. J. Syst. Evol. Microbiol.">
        <title>The Global Catalogue of Microorganisms (GCM) 10K type strain sequencing project: providing services to taxonomists for standard genome sequencing and annotation.</title>
        <authorList>
            <consortium name="The Broad Institute Genomics Platform"/>
            <consortium name="The Broad Institute Genome Sequencing Center for Infectious Disease"/>
            <person name="Wu L."/>
            <person name="Ma J."/>
        </authorList>
    </citation>
    <scope>NUCLEOTIDE SEQUENCE [LARGE SCALE GENOMIC DNA]</scope>
    <source>
        <strain evidence="8">JCM 18200</strain>
    </source>
</reference>
<dbReference type="Pfam" id="PF08281">
    <property type="entry name" value="Sigma70_r4_2"/>
    <property type="match status" value="1"/>
</dbReference>
<gene>
    <name evidence="7" type="ORF">GCM10023231_41500</name>
</gene>
<dbReference type="InterPro" id="IPR007627">
    <property type="entry name" value="RNA_pol_sigma70_r2"/>
</dbReference>
<keyword evidence="3" id="KW-0731">Sigma factor</keyword>
<evidence type="ECO:0000259" key="6">
    <source>
        <dbReference type="Pfam" id="PF08281"/>
    </source>
</evidence>
<dbReference type="InterPro" id="IPR013325">
    <property type="entry name" value="RNA_pol_sigma_r2"/>
</dbReference>
<name>A0ABP9CCU2_9SPHI</name>
<accession>A0ABP9CCU2</accession>
<dbReference type="Pfam" id="PF04542">
    <property type="entry name" value="Sigma70_r2"/>
    <property type="match status" value="1"/>
</dbReference>
<comment type="caution">
    <text evidence="7">The sequence shown here is derived from an EMBL/GenBank/DDBJ whole genome shotgun (WGS) entry which is preliminary data.</text>
</comment>
<dbReference type="PANTHER" id="PTHR43133">
    <property type="entry name" value="RNA POLYMERASE ECF-TYPE SIGMA FACTO"/>
    <property type="match status" value="1"/>
</dbReference>
<evidence type="ECO:0000256" key="3">
    <source>
        <dbReference type="ARBA" id="ARBA00023082"/>
    </source>
</evidence>
<keyword evidence="8" id="KW-1185">Reference proteome</keyword>
<dbReference type="RefSeq" id="WP_345235171.1">
    <property type="nucleotide sequence ID" value="NZ_BAABIQ010000044.1"/>
</dbReference>
<dbReference type="Proteomes" id="UP001501411">
    <property type="component" value="Unassembled WGS sequence"/>
</dbReference>
<dbReference type="Gene3D" id="1.10.10.10">
    <property type="entry name" value="Winged helix-like DNA-binding domain superfamily/Winged helix DNA-binding domain"/>
    <property type="match status" value="1"/>
</dbReference>
<evidence type="ECO:0000259" key="5">
    <source>
        <dbReference type="Pfam" id="PF04542"/>
    </source>
</evidence>
<proteinExistence type="inferred from homology"/>
<dbReference type="InterPro" id="IPR039425">
    <property type="entry name" value="RNA_pol_sigma-70-like"/>
</dbReference>
<dbReference type="NCBIfam" id="TIGR02985">
    <property type="entry name" value="Sig70_bacteroi1"/>
    <property type="match status" value="1"/>
</dbReference>
<evidence type="ECO:0000256" key="4">
    <source>
        <dbReference type="ARBA" id="ARBA00023163"/>
    </source>
</evidence>
<dbReference type="SUPFAM" id="SSF88659">
    <property type="entry name" value="Sigma3 and sigma4 domains of RNA polymerase sigma factors"/>
    <property type="match status" value="1"/>
</dbReference>
<comment type="similarity">
    <text evidence="1">Belongs to the sigma-70 factor family. ECF subfamily.</text>
</comment>
<organism evidence="7 8">
    <name type="scientific">Olivibacter ginsenosidimutans</name>
    <dbReference type="NCBI Taxonomy" id="1176537"/>
    <lineage>
        <taxon>Bacteria</taxon>
        <taxon>Pseudomonadati</taxon>
        <taxon>Bacteroidota</taxon>
        <taxon>Sphingobacteriia</taxon>
        <taxon>Sphingobacteriales</taxon>
        <taxon>Sphingobacteriaceae</taxon>
        <taxon>Olivibacter</taxon>
    </lineage>
</organism>
<dbReference type="InterPro" id="IPR014327">
    <property type="entry name" value="RNA_pol_sigma70_bacteroid"/>
</dbReference>
<sequence length="177" mass="21162">MSSTSEGNIINEQVFEQLYRNYWQKVFGTCLYFIRDEEVAAELVQEIFKSLWERRANFQINGPMEHYLVRSAKLKVLEYLRTETRRTSHLNHFSITQEQKASTTDRYIESRELNQQVQLLIGQLSPQCRTIYYYSREQGLSNKEIAEKLQISVKTVEYHISKALHFLREHLTREYSL</sequence>
<dbReference type="PANTHER" id="PTHR43133:SF46">
    <property type="entry name" value="RNA POLYMERASE SIGMA-70 FACTOR ECF SUBFAMILY"/>
    <property type="match status" value="1"/>
</dbReference>
<feature type="domain" description="RNA polymerase sigma factor 70 region 4 type 2" evidence="6">
    <location>
        <begin position="115"/>
        <end position="164"/>
    </location>
</feature>
<keyword evidence="4" id="KW-0804">Transcription</keyword>
<feature type="domain" description="RNA polymerase sigma-70 region 2" evidence="5">
    <location>
        <begin position="18"/>
        <end position="86"/>
    </location>
</feature>
<protein>
    <submittedName>
        <fullName evidence="7">RNA polymerase sigma-70 factor</fullName>
    </submittedName>
</protein>
<dbReference type="InterPro" id="IPR036388">
    <property type="entry name" value="WH-like_DNA-bd_sf"/>
</dbReference>
<dbReference type="InterPro" id="IPR000792">
    <property type="entry name" value="Tscrpt_reg_LuxR_C"/>
</dbReference>
<dbReference type="InterPro" id="IPR014284">
    <property type="entry name" value="RNA_pol_sigma-70_dom"/>
</dbReference>
<dbReference type="NCBIfam" id="TIGR02937">
    <property type="entry name" value="sigma70-ECF"/>
    <property type="match status" value="1"/>
</dbReference>
<dbReference type="InterPro" id="IPR013249">
    <property type="entry name" value="RNA_pol_sigma70_r4_t2"/>
</dbReference>
<dbReference type="InterPro" id="IPR013324">
    <property type="entry name" value="RNA_pol_sigma_r3/r4-like"/>
</dbReference>
<dbReference type="SUPFAM" id="SSF88946">
    <property type="entry name" value="Sigma2 domain of RNA polymerase sigma factors"/>
    <property type="match status" value="1"/>
</dbReference>
<keyword evidence="2" id="KW-0805">Transcription regulation</keyword>
<dbReference type="EMBL" id="BAABIQ010000044">
    <property type="protein sequence ID" value="GAA4807939.1"/>
    <property type="molecule type" value="Genomic_DNA"/>
</dbReference>
<evidence type="ECO:0000256" key="1">
    <source>
        <dbReference type="ARBA" id="ARBA00010641"/>
    </source>
</evidence>
<evidence type="ECO:0000256" key="2">
    <source>
        <dbReference type="ARBA" id="ARBA00023015"/>
    </source>
</evidence>